<feature type="compositionally biased region" description="Polar residues" evidence="1">
    <location>
        <begin position="29"/>
        <end position="46"/>
    </location>
</feature>
<dbReference type="AlphaFoldDB" id="A0A9D4AED5"/>
<keyword evidence="3" id="KW-1185">Reference proteome</keyword>
<accession>A0A9D4AED5</accession>
<feature type="region of interest" description="Disordered" evidence="1">
    <location>
        <begin position="1"/>
        <end position="55"/>
    </location>
</feature>
<evidence type="ECO:0000256" key="1">
    <source>
        <dbReference type="SAM" id="MobiDB-lite"/>
    </source>
</evidence>
<gene>
    <name evidence="2" type="ORF">J1N35_012712</name>
</gene>
<dbReference type="Proteomes" id="UP000828251">
    <property type="component" value="Unassembled WGS sequence"/>
</dbReference>
<dbReference type="EMBL" id="JAIQCV010000004">
    <property type="protein sequence ID" value="KAH1108944.1"/>
    <property type="molecule type" value="Genomic_DNA"/>
</dbReference>
<sequence length="55" mass="6208">MASKSEAHSGHIYTRKANCKGEKKPKIESSATRNQRKATAQNTEIVSSRWLHEPK</sequence>
<comment type="caution">
    <text evidence="2">The sequence shown here is derived from an EMBL/GenBank/DDBJ whole genome shotgun (WGS) entry which is preliminary data.</text>
</comment>
<evidence type="ECO:0000313" key="3">
    <source>
        <dbReference type="Proteomes" id="UP000828251"/>
    </source>
</evidence>
<name>A0A9D4AED5_9ROSI</name>
<organism evidence="2 3">
    <name type="scientific">Gossypium stocksii</name>
    <dbReference type="NCBI Taxonomy" id="47602"/>
    <lineage>
        <taxon>Eukaryota</taxon>
        <taxon>Viridiplantae</taxon>
        <taxon>Streptophyta</taxon>
        <taxon>Embryophyta</taxon>
        <taxon>Tracheophyta</taxon>
        <taxon>Spermatophyta</taxon>
        <taxon>Magnoliopsida</taxon>
        <taxon>eudicotyledons</taxon>
        <taxon>Gunneridae</taxon>
        <taxon>Pentapetalae</taxon>
        <taxon>rosids</taxon>
        <taxon>malvids</taxon>
        <taxon>Malvales</taxon>
        <taxon>Malvaceae</taxon>
        <taxon>Malvoideae</taxon>
        <taxon>Gossypium</taxon>
    </lineage>
</organism>
<proteinExistence type="predicted"/>
<protein>
    <submittedName>
        <fullName evidence="2">Uncharacterized protein</fullName>
    </submittedName>
</protein>
<evidence type="ECO:0000313" key="2">
    <source>
        <dbReference type="EMBL" id="KAH1108944.1"/>
    </source>
</evidence>
<reference evidence="2 3" key="1">
    <citation type="journal article" date="2021" name="Plant Biotechnol. J.">
        <title>Multi-omics assisted identification of the key and species-specific regulatory components of drought-tolerant mechanisms in Gossypium stocksii.</title>
        <authorList>
            <person name="Yu D."/>
            <person name="Ke L."/>
            <person name="Zhang D."/>
            <person name="Wu Y."/>
            <person name="Sun Y."/>
            <person name="Mei J."/>
            <person name="Sun J."/>
            <person name="Sun Y."/>
        </authorList>
    </citation>
    <scope>NUCLEOTIDE SEQUENCE [LARGE SCALE GENOMIC DNA]</scope>
    <source>
        <strain evidence="3">cv. E1</strain>
        <tissue evidence="2">Leaf</tissue>
    </source>
</reference>